<reference evidence="2 3" key="1">
    <citation type="submission" date="2023-11" db="EMBL/GenBank/DDBJ databases">
        <title>Arctic aerobic anoxygenic photoheterotroph Sediminicoccus rosea KRV36 adapts its photosynthesis to long days of polar summer.</title>
        <authorList>
            <person name="Tomasch J."/>
            <person name="Kopejtka K."/>
            <person name="Bily T."/>
            <person name="Gardiner A.T."/>
            <person name="Gardian Z."/>
            <person name="Shivaramu S."/>
            <person name="Koblizek M."/>
            <person name="Engelhardt F."/>
            <person name="Kaftan D."/>
        </authorList>
    </citation>
    <scope>NUCLEOTIDE SEQUENCE [LARGE SCALE GENOMIC DNA]</scope>
    <source>
        <strain evidence="2 3">R-30</strain>
    </source>
</reference>
<dbReference type="Proteomes" id="UP001305521">
    <property type="component" value="Chromosome"/>
</dbReference>
<evidence type="ECO:0000256" key="1">
    <source>
        <dbReference type="SAM" id="SignalP"/>
    </source>
</evidence>
<name>A0ABZ0PLK7_9PROT</name>
<evidence type="ECO:0000313" key="3">
    <source>
        <dbReference type="Proteomes" id="UP001305521"/>
    </source>
</evidence>
<proteinExistence type="predicted"/>
<evidence type="ECO:0008006" key="4">
    <source>
        <dbReference type="Google" id="ProtNLM"/>
    </source>
</evidence>
<sequence>MKRLLPLLLVAALLPACATITTGTSQSIAVMTEPPGASCTLSRDGSVIAVVNPTPGTVTVSKSTRDIAVNCTRPGHLPGVASHTAQFQGMTVGNVLLGGLIGFGIDAASGALSYYPSSLTLSLPPETFASEQSRESFFTQRAAETRRIFDERIRAVDTGCGPGERPACNERMQALGRERDEELARLNALRLVTRVGA</sequence>
<accession>A0ABZ0PLK7</accession>
<dbReference type="RefSeq" id="WP_318650083.1">
    <property type="nucleotide sequence ID" value="NZ_CP137852.1"/>
</dbReference>
<gene>
    <name evidence="2" type="ORF">R9Z33_04355</name>
</gene>
<feature type="signal peptide" evidence="1">
    <location>
        <begin position="1"/>
        <end position="18"/>
    </location>
</feature>
<organism evidence="2 3">
    <name type="scientific">Sediminicoccus rosea</name>
    <dbReference type="NCBI Taxonomy" id="1225128"/>
    <lineage>
        <taxon>Bacteria</taxon>
        <taxon>Pseudomonadati</taxon>
        <taxon>Pseudomonadota</taxon>
        <taxon>Alphaproteobacteria</taxon>
        <taxon>Acetobacterales</taxon>
        <taxon>Roseomonadaceae</taxon>
        <taxon>Sediminicoccus</taxon>
    </lineage>
</organism>
<evidence type="ECO:0000313" key="2">
    <source>
        <dbReference type="EMBL" id="WPB86106.1"/>
    </source>
</evidence>
<keyword evidence="1" id="KW-0732">Signal</keyword>
<protein>
    <recommendedName>
        <fullName evidence="4">PEGA domain-containing protein</fullName>
    </recommendedName>
</protein>
<keyword evidence="3" id="KW-1185">Reference proteome</keyword>
<dbReference type="EMBL" id="CP137852">
    <property type="protein sequence ID" value="WPB86106.1"/>
    <property type="molecule type" value="Genomic_DNA"/>
</dbReference>
<feature type="chain" id="PRO_5047471159" description="PEGA domain-containing protein" evidence="1">
    <location>
        <begin position="19"/>
        <end position="197"/>
    </location>
</feature>